<sequence length="244" mass="26812">MGGSKGKARKRREANYSAAHPGITPQLAPPPSAKDIVAIPSKLRRIMSLKAPSAPGHKEQQVGAANAAHNKQPKTPPNTKGGKQVPSAGKLDASKLAPPPTSDSKEPLVEEVGGKQSVPKISKRRRAEEELKALSEKFQTTPIRKGIREKRKKYLEEKKKRKRLRGITYEPVPEREIIAFGDVVQGPPKLSFPPKAKITKEERPASHERIRSQVIEAYRQRRAGASRLIKGSVVMLDGPKVEDC</sequence>
<dbReference type="PANTHER" id="PTHR37218">
    <property type="entry name" value="COILED-COIL PROTEIN"/>
    <property type="match status" value="1"/>
</dbReference>
<gene>
    <name evidence="2" type="ORF">CSSPTR1EN2_LOCUS1674</name>
</gene>
<keyword evidence="3" id="KW-1185">Reference proteome</keyword>
<evidence type="ECO:0008006" key="4">
    <source>
        <dbReference type="Google" id="ProtNLM"/>
    </source>
</evidence>
<dbReference type="EMBL" id="OZ019893">
    <property type="protein sequence ID" value="CAK9192005.1"/>
    <property type="molecule type" value="Genomic_DNA"/>
</dbReference>
<reference evidence="2 3" key="1">
    <citation type="submission" date="2024-02" db="EMBL/GenBank/DDBJ databases">
        <authorList>
            <consortium name="ELIXIR-Norway"/>
            <consortium name="Elixir Norway"/>
        </authorList>
    </citation>
    <scope>NUCLEOTIDE SEQUENCE [LARGE SCALE GENOMIC DNA]</scope>
</reference>
<protein>
    <recommendedName>
        <fullName evidence="4">Ribosome biogenesis protein NOP53</fullName>
    </recommendedName>
</protein>
<evidence type="ECO:0000313" key="3">
    <source>
        <dbReference type="Proteomes" id="UP001497512"/>
    </source>
</evidence>
<name>A0ABP0TBY1_9BRYO</name>
<organism evidence="2 3">
    <name type="scientific">Sphagnum troendelagicum</name>
    <dbReference type="NCBI Taxonomy" id="128251"/>
    <lineage>
        <taxon>Eukaryota</taxon>
        <taxon>Viridiplantae</taxon>
        <taxon>Streptophyta</taxon>
        <taxon>Embryophyta</taxon>
        <taxon>Bryophyta</taxon>
        <taxon>Sphagnophytina</taxon>
        <taxon>Sphagnopsida</taxon>
        <taxon>Sphagnales</taxon>
        <taxon>Sphagnaceae</taxon>
        <taxon>Sphagnum</taxon>
    </lineage>
</organism>
<feature type="compositionally biased region" description="Basic residues" evidence="1">
    <location>
        <begin position="1"/>
        <end position="12"/>
    </location>
</feature>
<feature type="region of interest" description="Disordered" evidence="1">
    <location>
        <begin position="189"/>
        <end position="210"/>
    </location>
</feature>
<evidence type="ECO:0000313" key="2">
    <source>
        <dbReference type="EMBL" id="CAK9192005.1"/>
    </source>
</evidence>
<accession>A0ABP0TBY1</accession>
<feature type="region of interest" description="Disordered" evidence="1">
    <location>
        <begin position="1"/>
        <end position="133"/>
    </location>
</feature>
<evidence type="ECO:0000256" key="1">
    <source>
        <dbReference type="SAM" id="MobiDB-lite"/>
    </source>
</evidence>
<dbReference type="PANTHER" id="PTHR37218:SF2">
    <property type="entry name" value="COILED-COIL PROTEIN"/>
    <property type="match status" value="1"/>
</dbReference>
<proteinExistence type="predicted"/>
<feature type="compositionally biased region" description="Basic and acidic residues" evidence="1">
    <location>
        <begin position="198"/>
        <end position="210"/>
    </location>
</feature>
<dbReference type="Proteomes" id="UP001497512">
    <property type="component" value="Chromosome 1"/>
</dbReference>